<proteinExistence type="predicted"/>
<dbReference type="SUPFAM" id="SSF88723">
    <property type="entry name" value="PIN domain-like"/>
    <property type="match status" value="1"/>
</dbReference>
<dbReference type="InterPro" id="IPR029060">
    <property type="entry name" value="PIN-like_dom_sf"/>
</dbReference>
<name>A0ABM9HJ84_9PROT</name>
<dbReference type="Proteomes" id="UP001154272">
    <property type="component" value="Unassembled WGS sequence"/>
</dbReference>
<feature type="domain" description="PIN" evidence="1">
    <location>
        <begin position="7"/>
        <end position="147"/>
    </location>
</feature>
<dbReference type="EMBL" id="CAMXCH010000001">
    <property type="protein sequence ID" value="CAI3925554.1"/>
    <property type="molecule type" value="Genomic_DNA"/>
</dbReference>
<keyword evidence="3" id="KW-1185">Reference proteome</keyword>
<sequence>MHKLSLIVDTNFFHECREIETLNWAILGSFDSINVIVTSRVIAELDKQKNDSKPRIKRRALKVNTILASIIDANLEPYVIQETVPRVLLTVENIAPSRQYSHILDDRVTDDMIVATACALRDKYQDREFYLLSGDLGVAAKALDPDIQLAFKRIPDEWKRGLEEDEEQKKIRRLKEELAKYTKQEPDIQISVKKKDDQEKTDKLVLSRDAFVSLTYEEVRKLEKYLRNQYPVEPQPYSLVMSHINRFYNANPGITLEEYYNYEREHNYWLIESENEFSKLDKNFNNNLSWIACISIDNQGSIPAQNVTVRLTAKGKIKVAYYCERNISRNILTNPPCLPFASGITANYNPYSKQRNLDNIDYQPYKWIEFTFDSLQHQIGAQKLWIDIFAEDIDEQLNAAIEVKIFAANIPTSIKKTISVQLQQKKCLALFDKAKEMIDHIAD</sequence>
<gene>
    <name evidence="2" type="ORF">R83534S58_LOCUS207</name>
</gene>
<dbReference type="RefSeq" id="WP_034337285.1">
    <property type="nucleotide sequence ID" value="NZ_CAMXCH010000001.1"/>
</dbReference>
<dbReference type="InterPro" id="IPR002716">
    <property type="entry name" value="PIN_dom"/>
</dbReference>
<evidence type="ECO:0000313" key="2">
    <source>
        <dbReference type="EMBL" id="CAI3925554.1"/>
    </source>
</evidence>
<comment type="caution">
    <text evidence="2">The sequence shown here is derived from an EMBL/GenBank/DDBJ whole genome shotgun (WGS) entry which is preliminary data.</text>
</comment>
<evidence type="ECO:0000259" key="1">
    <source>
        <dbReference type="Pfam" id="PF13638"/>
    </source>
</evidence>
<evidence type="ECO:0000313" key="3">
    <source>
        <dbReference type="Proteomes" id="UP001154272"/>
    </source>
</evidence>
<protein>
    <recommendedName>
        <fullName evidence="1">PIN domain-containing protein</fullName>
    </recommendedName>
</protein>
<dbReference type="Gene3D" id="3.40.50.1010">
    <property type="entry name" value="5'-nuclease"/>
    <property type="match status" value="1"/>
</dbReference>
<accession>A0ABM9HJ84</accession>
<dbReference type="Pfam" id="PF13638">
    <property type="entry name" value="PIN_4"/>
    <property type="match status" value="1"/>
</dbReference>
<reference evidence="2" key="1">
    <citation type="submission" date="2022-10" db="EMBL/GenBank/DDBJ databases">
        <authorList>
            <person name="Botero Cardona J."/>
        </authorList>
    </citation>
    <scope>NUCLEOTIDE SEQUENCE</scope>
    <source>
        <strain evidence="2">R-83534</strain>
    </source>
</reference>
<organism evidence="2 3">
    <name type="scientific">Commensalibacter papalotli</name>
    <name type="common">ex Botero et al. 2024</name>
    <dbReference type="NCBI Taxonomy" id="2972766"/>
    <lineage>
        <taxon>Bacteria</taxon>
        <taxon>Pseudomonadati</taxon>
        <taxon>Pseudomonadota</taxon>
        <taxon>Alphaproteobacteria</taxon>
        <taxon>Acetobacterales</taxon>
        <taxon>Acetobacteraceae</taxon>
    </lineage>
</organism>